<organism evidence="3 4">
    <name type="scientific">Nonomuraea purpurea</name>
    <dbReference type="NCBI Taxonomy" id="1849276"/>
    <lineage>
        <taxon>Bacteria</taxon>
        <taxon>Bacillati</taxon>
        <taxon>Actinomycetota</taxon>
        <taxon>Actinomycetes</taxon>
        <taxon>Streptosporangiales</taxon>
        <taxon>Streptosporangiaceae</taxon>
        <taxon>Nonomuraea</taxon>
    </lineage>
</organism>
<accession>A0ABV8G0E7</accession>
<dbReference type="Gene3D" id="3.40.50.1820">
    <property type="entry name" value="alpha/beta hydrolase"/>
    <property type="match status" value="1"/>
</dbReference>
<evidence type="ECO:0000256" key="1">
    <source>
        <dbReference type="SAM" id="SignalP"/>
    </source>
</evidence>
<reference evidence="4" key="1">
    <citation type="journal article" date="2019" name="Int. J. Syst. Evol. Microbiol.">
        <title>The Global Catalogue of Microorganisms (GCM) 10K type strain sequencing project: providing services to taxonomists for standard genome sequencing and annotation.</title>
        <authorList>
            <consortium name="The Broad Institute Genomics Platform"/>
            <consortium name="The Broad Institute Genome Sequencing Center for Infectious Disease"/>
            <person name="Wu L."/>
            <person name="Ma J."/>
        </authorList>
    </citation>
    <scope>NUCLEOTIDE SEQUENCE [LARGE SCALE GENOMIC DNA]</scope>
    <source>
        <strain evidence="4">TBRC 1276</strain>
    </source>
</reference>
<dbReference type="SUPFAM" id="SSF53474">
    <property type="entry name" value="alpha/beta-Hydrolases"/>
    <property type="match status" value="1"/>
</dbReference>
<feature type="chain" id="PRO_5045101947" evidence="1">
    <location>
        <begin position="19"/>
        <end position="493"/>
    </location>
</feature>
<dbReference type="InterPro" id="IPR029058">
    <property type="entry name" value="AB_hydrolase_fold"/>
</dbReference>
<keyword evidence="1" id="KW-0732">Signal</keyword>
<comment type="caution">
    <text evidence="3">The sequence shown here is derived from an EMBL/GenBank/DDBJ whole genome shotgun (WGS) entry which is preliminary data.</text>
</comment>
<dbReference type="GO" id="GO:0016787">
    <property type="term" value="F:hydrolase activity"/>
    <property type="evidence" value="ECO:0007669"/>
    <property type="project" value="UniProtKB-KW"/>
</dbReference>
<gene>
    <name evidence="3" type="ORF">ACFOY2_09655</name>
</gene>
<dbReference type="Proteomes" id="UP001595851">
    <property type="component" value="Unassembled WGS sequence"/>
</dbReference>
<sequence length="493" mass="52844">MTTAALAAVVVTAPVVMAGEVAGASAVPGDRPQRVLAWRDCGDGLRCAKLSVPVDWARPRAGRTEIDLALMPAQNPGQNLGPLVVNTGHGPTIQAVRARPDTVSELTRWFDVVLIEPRGLGDRGSEAAVRCSVPPPDALRLQLTPGRDAWRAYARDNAAYARSCRIAAGPRHAGLTSWQVAHDLDALRIALGDKRLRYFGNAYGAVYGQAYLELFPRRVERMYLEGVPDHTQTSLGRRMIAQARAVERQLYAFRDWCRGLMGCALDGGDAVSVLDDLLERAPLPAAPGRTVDARRLVAAVIAGLAPQRWPELVRAMSAAWEGDASALAALAAAAEPLAPATASRSMLCHDFMPELPGYRRFLAMEARLRALAPRVGWLTGRYEIARCLGVVRGQGGPSWPPGPLRTSVRRPVLIGIGRLDIQSPVSGAAKVAALIPRAAVLRHGDGHGAYLLQGAKRLRATCLRTRVHGYLVNGALPEKGTSCPSELTTDMAP</sequence>
<feature type="domain" description="Peptidase S33 tripeptidyl aminopeptidase-like C-terminal" evidence="2">
    <location>
        <begin position="408"/>
        <end position="483"/>
    </location>
</feature>
<dbReference type="InterPro" id="IPR013595">
    <property type="entry name" value="Pept_S33_TAP-like_C"/>
</dbReference>
<protein>
    <submittedName>
        <fullName evidence="3">Alpha/beta hydrolase</fullName>
    </submittedName>
</protein>
<dbReference type="RefSeq" id="WP_379527611.1">
    <property type="nucleotide sequence ID" value="NZ_JBHSBI010000004.1"/>
</dbReference>
<evidence type="ECO:0000313" key="4">
    <source>
        <dbReference type="Proteomes" id="UP001595851"/>
    </source>
</evidence>
<evidence type="ECO:0000313" key="3">
    <source>
        <dbReference type="EMBL" id="MFC4007488.1"/>
    </source>
</evidence>
<name>A0ABV8G0E7_9ACTN</name>
<feature type="signal peptide" evidence="1">
    <location>
        <begin position="1"/>
        <end position="18"/>
    </location>
</feature>
<dbReference type="EMBL" id="JBHSBI010000004">
    <property type="protein sequence ID" value="MFC4007488.1"/>
    <property type="molecule type" value="Genomic_DNA"/>
</dbReference>
<dbReference type="Pfam" id="PF08386">
    <property type="entry name" value="Abhydrolase_4"/>
    <property type="match status" value="1"/>
</dbReference>
<keyword evidence="3" id="KW-0378">Hydrolase</keyword>
<proteinExistence type="predicted"/>
<keyword evidence="4" id="KW-1185">Reference proteome</keyword>
<evidence type="ECO:0000259" key="2">
    <source>
        <dbReference type="Pfam" id="PF08386"/>
    </source>
</evidence>